<dbReference type="SUPFAM" id="SSF52047">
    <property type="entry name" value="RNI-like"/>
    <property type="match status" value="1"/>
</dbReference>
<dbReference type="AlphaFoldDB" id="A0A061IX59"/>
<gene>
    <name evidence="2" type="ORF">TRSC58_04569</name>
</gene>
<dbReference type="PANTHER" id="PTHR24111">
    <property type="entry name" value="LEUCINE-RICH REPEAT-CONTAINING PROTEIN 34"/>
    <property type="match status" value="1"/>
</dbReference>
<dbReference type="PANTHER" id="PTHR24111:SF0">
    <property type="entry name" value="LEUCINE-RICH REPEAT-CONTAINING PROTEIN"/>
    <property type="match status" value="1"/>
</dbReference>
<keyword evidence="1" id="KW-0677">Repeat</keyword>
<evidence type="ECO:0000256" key="1">
    <source>
        <dbReference type="ARBA" id="ARBA00022737"/>
    </source>
</evidence>
<dbReference type="Proteomes" id="UP000031737">
    <property type="component" value="Unassembled WGS sequence"/>
</dbReference>
<sequence>MWGELYAGACADSGVAPRKELLALEGGAVHLCGNTFDRHNQRVTDDEVVALAATCARLPLVAELHLGYNMVSSRGAVALADAMQGGFRSLQCLDLSHNAIDAEGANAIAAAAATHATLSVLLLRGNPIGGGGGPLMEKLLRSDGGGGSGVLATLDLENTEQDMKSLVHIARGLSRNSTLTTLNLGRPLMGNPDDVAYVARHLALALTGNTALRNLGLSHFNLTDEDLSLLLSPLGNSAVVCLSLRGNKLSQESGATLATLLTQRPDFVSLDVTANRLRDVGAASLAAAVALHPGLRALHVVSNTIGGRGISAIAKAVETNTSLKSLRLWGNDFSDASVGELYALREKIESLPEKDFSFYVVDGRPMLARE</sequence>
<dbReference type="Pfam" id="PF13516">
    <property type="entry name" value="LRR_6"/>
    <property type="match status" value="2"/>
</dbReference>
<name>A0A061IX59_TRYRA</name>
<dbReference type="InterPro" id="IPR001611">
    <property type="entry name" value="Leu-rich_rpt"/>
</dbReference>
<dbReference type="EMBL" id="AUPL01004569">
    <property type="protein sequence ID" value="ESL07738.1"/>
    <property type="molecule type" value="Genomic_DNA"/>
</dbReference>
<dbReference type="InterPro" id="IPR032675">
    <property type="entry name" value="LRR_dom_sf"/>
</dbReference>
<keyword evidence="3" id="KW-1185">Reference proteome</keyword>
<accession>A0A061IX59</accession>
<dbReference type="VEuPathDB" id="TriTrypDB:TRSC58_04569"/>
<proteinExistence type="predicted"/>
<evidence type="ECO:0000313" key="2">
    <source>
        <dbReference type="EMBL" id="ESL07738.1"/>
    </source>
</evidence>
<dbReference type="Gene3D" id="3.80.10.10">
    <property type="entry name" value="Ribonuclease Inhibitor"/>
    <property type="match status" value="2"/>
</dbReference>
<organism evidence="2 3">
    <name type="scientific">Trypanosoma rangeli SC58</name>
    <dbReference type="NCBI Taxonomy" id="429131"/>
    <lineage>
        <taxon>Eukaryota</taxon>
        <taxon>Discoba</taxon>
        <taxon>Euglenozoa</taxon>
        <taxon>Kinetoplastea</taxon>
        <taxon>Metakinetoplastina</taxon>
        <taxon>Trypanosomatida</taxon>
        <taxon>Trypanosomatidae</taxon>
        <taxon>Trypanosoma</taxon>
        <taxon>Herpetosoma</taxon>
    </lineage>
</organism>
<dbReference type="OrthoDB" id="272549at2759"/>
<comment type="caution">
    <text evidence="2">The sequence shown here is derived from an EMBL/GenBank/DDBJ whole genome shotgun (WGS) entry which is preliminary data.</text>
</comment>
<reference evidence="2 3" key="1">
    <citation type="submission" date="2013-07" db="EMBL/GenBank/DDBJ databases">
        <authorList>
            <person name="Stoco P.H."/>
            <person name="Wagner G."/>
            <person name="Gerber A."/>
            <person name="Zaha A."/>
            <person name="Thompson C."/>
            <person name="Bartholomeu D.C."/>
            <person name="Luckemeyer D.D."/>
            <person name="Bahia D."/>
            <person name="Loreto E."/>
            <person name="Prestes E.B."/>
            <person name="Lima F.M."/>
            <person name="Rodrigues-Luiz G."/>
            <person name="Vallejo G.A."/>
            <person name="Filho J.F."/>
            <person name="Monteiro K.M."/>
            <person name="Tyler K.M."/>
            <person name="de Almeida L.G."/>
            <person name="Ortiz M.F."/>
            <person name="Siervo M.A."/>
            <person name="de Moraes M.H."/>
            <person name="Cunha O.L."/>
            <person name="Mendonca-Neto R."/>
            <person name="Silva R."/>
            <person name="Teixeira S.M."/>
            <person name="Murta S.M."/>
            <person name="Sincero T.C."/>
            <person name="Mendes T.A."/>
            <person name="Urmenyi T.P."/>
            <person name="Silva V.G."/>
            <person name="da Rocha W.D."/>
            <person name="Andersson B."/>
            <person name="Romanha A.J."/>
            <person name="Steindel M."/>
            <person name="de Vasconcelos A.T."/>
            <person name="Grisard E.C."/>
        </authorList>
    </citation>
    <scope>NUCLEOTIDE SEQUENCE [LARGE SCALE GENOMIC DNA]</scope>
    <source>
        <strain evidence="2 3">SC58</strain>
    </source>
</reference>
<protein>
    <submittedName>
        <fullName evidence="2">Uncharacterized protein</fullName>
    </submittedName>
</protein>
<dbReference type="InterPro" id="IPR052201">
    <property type="entry name" value="LRR-containing_regulator"/>
</dbReference>
<dbReference type="SMART" id="SM00368">
    <property type="entry name" value="LRR_RI"/>
    <property type="match status" value="7"/>
</dbReference>
<evidence type="ECO:0000313" key="3">
    <source>
        <dbReference type="Proteomes" id="UP000031737"/>
    </source>
</evidence>